<dbReference type="AlphaFoldDB" id="A0A5D3G332"/>
<reference evidence="4 5" key="2">
    <citation type="submission" date="2019-08" db="EMBL/GenBank/DDBJ databases">
        <authorList>
            <person name="Brilhante M."/>
            <person name="Perreten V."/>
        </authorList>
    </citation>
    <scope>NUCLEOTIDE SEQUENCE [LARGE SCALE GENOMIC DNA]</scope>
    <source>
        <strain evidence="4 5">MCP106</strain>
    </source>
</reference>
<evidence type="ECO:0000313" key="5">
    <source>
        <dbReference type="Proteomes" id="UP000324029"/>
    </source>
</evidence>
<evidence type="ECO:0000256" key="1">
    <source>
        <dbReference type="ARBA" id="ARBA00023125"/>
    </source>
</evidence>
<sequence>MSMQSSIDPTSSDKGIQAEAKKVLILCASEGRQVIFWPSHNTLVIHDHNNQRKVELGYSSSRILEILIDRADTIVSRDEIFAFGWPDRIVGQNSLNQAISTIRELLADDEHREIIQTIPRRGYQFNSEFLVAPGQVSDMSAPVALTLGVAPSPQVPQVRLSWLRSRLSTENILIGATLILAMSFLWRIDWNLWLQPDFVKETDTQGLLTVWYTGANTPEVERLKVSMAPVLRRMESLLEVPGTVILNTMHSFYEILCISGSTVEFVSVHNSKLALLTDEQLDRCLK</sequence>
<gene>
    <name evidence="4" type="ORF">FXO26_26080</name>
</gene>
<dbReference type="SUPFAM" id="SSF46894">
    <property type="entry name" value="C-terminal effector domain of the bipartite response regulators"/>
    <property type="match status" value="1"/>
</dbReference>
<proteinExistence type="predicted"/>
<dbReference type="EMBL" id="VSRO01000017">
    <property type="protein sequence ID" value="TYK54764.1"/>
    <property type="molecule type" value="Genomic_DNA"/>
</dbReference>
<dbReference type="Proteomes" id="UP000324029">
    <property type="component" value="Unassembled WGS sequence"/>
</dbReference>
<dbReference type="CDD" id="cd00383">
    <property type="entry name" value="trans_reg_C"/>
    <property type="match status" value="1"/>
</dbReference>
<reference evidence="4 5" key="1">
    <citation type="submission" date="2019-08" db="EMBL/GenBank/DDBJ databases">
        <title>Subclass B2 metallo-beta lactamase from Pseudomonas synxantha.</title>
        <authorList>
            <person name="Poirel L."/>
            <person name="Palmieri M."/>
            <person name="Masseron A."/>
            <person name="Perreten V."/>
            <person name="Nordman P."/>
        </authorList>
    </citation>
    <scope>NUCLEOTIDE SEQUENCE [LARGE SCALE GENOMIC DNA]</scope>
    <source>
        <strain evidence="4 5">MCP106</strain>
    </source>
</reference>
<dbReference type="GO" id="GO:0003677">
    <property type="term" value="F:DNA binding"/>
    <property type="evidence" value="ECO:0007669"/>
    <property type="project" value="UniProtKB-UniRule"/>
</dbReference>
<evidence type="ECO:0000259" key="3">
    <source>
        <dbReference type="PROSITE" id="PS51755"/>
    </source>
</evidence>
<dbReference type="InterPro" id="IPR001867">
    <property type="entry name" value="OmpR/PhoB-type_DNA-bd"/>
</dbReference>
<dbReference type="GO" id="GO:0000160">
    <property type="term" value="P:phosphorelay signal transduction system"/>
    <property type="evidence" value="ECO:0007669"/>
    <property type="project" value="InterPro"/>
</dbReference>
<feature type="domain" description="OmpR/PhoB-type" evidence="3">
    <location>
        <begin position="28"/>
        <end position="127"/>
    </location>
</feature>
<comment type="caution">
    <text evidence="4">The sequence shown here is derived from an EMBL/GenBank/DDBJ whole genome shotgun (WGS) entry which is preliminary data.</text>
</comment>
<dbReference type="Gene3D" id="1.10.10.10">
    <property type="entry name" value="Winged helix-like DNA-binding domain superfamily/Winged helix DNA-binding domain"/>
    <property type="match status" value="1"/>
</dbReference>
<dbReference type="InterPro" id="IPR036388">
    <property type="entry name" value="WH-like_DNA-bd_sf"/>
</dbReference>
<accession>A0A5D3G332</accession>
<evidence type="ECO:0000256" key="2">
    <source>
        <dbReference type="PROSITE-ProRule" id="PRU01091"/>
    </source>
</evidence>
<dbReference type="Pfam" id="PF00486">
    <property type="entry name" value="Trans_reg_C"/>
    <property type="match status" value="1"/>
</dbReference>
<dbReference type="SMART" id="SM00862">
    <property type="entry name" value="Trans_reg_C"/>
    <property type="match status" value="1"/>
</dbReference>
<dbReference type="PROSITE" id="PS51755">
    <property type="entry name" value="OMPR_PHOB"/>
    <property type="match status" value="1"/>
</dbReference>
<name>A0A5D3G332_9PSED</name>
<protein>
    <recommendedName>
        <fullName evidence="3">OmpR/PhoB-type domain-containing protein</fullName>
    </recommendedName>
</protein>
<dbReference type="InterPro" id="IPR016032">
    <property type="entry name" value="Sig_transdc_resp-reg_C-effctor"/>
</dbReference>
<keyword evidence="1 2" id="KW-0238">DNA-binding</keyword>
<evidence type="ECO:0000313" key="4">
    <source>
        <dbReference type="EMBL" id="TYK54764.1"/>
    </source>
</evidence>
<organism evidence="4 5">
    <name type="scientific">Pseudomonas synxantha</name>
    <dbReference type="NCBI Taxonomy" id="47883"/>
    <lineage>
        <taxon>Bacteria</taxon>
        <taxon>Pseudomonadati</taxon>
        <taxon>Pseudomonadota</taxon>
        <taxon>Gammaproteobacteria</taxon>
        <taxon>Pseudomonadales</taxon>
        <taxon>Pseudomonadaceae</taxon>
        <taxon>Pseudomonas</taxon>
    </lineage>
</organism>
<dbReference type="GO" id="GO:0006355">
    <property type="term" value="P:regulation of DNA-templated transcription"/>
    <property type="evidence" value="ECO:0007669"/>
    <property type="project" value="InterPro"/>
</dbReference>
<feature type="DNA-binding region" description="OmpR/PhoB-type" evidence="2">
    <location>
        <begin position="28"/>
        <end position="127"/>
    </location>
</feature>